<dbReference type="OrthoDB" id="9804281at2"/>
<dbReference type="GO" id="GO:0003899">
    <property type="term" value="F:DNA-directed RNA polymerase activity"/>
    <property type="evidence" value="ECO:0007669"/>
    <property type="project" value="InterPro"/>
</dbReference>
<feature type="domain" description="Zinc finger CHC2-type" evidence="4">
    <location>
        <begin position="33"/>
        <end position="87"/>
    </location>
</feature>
<evidence type="ECO:0000256" key="2">
    <source>
        <dbReference type="ARBA" id="ARBA00022771"/>
    </source>
</evidence>
<dbReference type="InterPro" id="IPR050219">
    <property type="entry name" value="DnaG_primase"/>
</dbReference>
<dbReference type="InterPro" id="IPR036977">
    <property type="entry name" value="DNA_primase_Znf_CHC2"/>
</dbReference>
<evidence type="ECO:0000256" key="1">
    <source>
        <dbReference type="ARBA" id="ARBA00022723"/>
    </source>
</evidence>
<dbReference type="PANTHER" id="PTHR30313">
    <property type="entry name" value="DNA PRIMASE"/>
    <property type="match status" value="1"/>
</dbReference>
<reference evidence="5 6" key="1">
    <citation type="submission" date="2019-07" db="EMBL/GenBank/DDBJ databases">
        <authorList>
            <person name="Kim J."/>
        </authorList>
    </citation>
    <scope>NUCLEOTIDE SEQUENCE [LARGE SCALE GENOMIC DNA]</scope>
    <source>
        <strain evidence="6">dk17</strain>
    </source>
</reference>
<dbReference type="Proteomes" id="UP000320042">
    <property type="component" value="Unassembled WGS sequence"/>
</dbReference>
<comment type="caution">
    <text evidence="5">The sequence shown here is derived from an EMBL/GenBank/DDBJ whole genome shotgun (WGS) entry which is preliminary data.</text>
</comment>
<dbReference type="InterPro" id="IPR002694">
    <property type="entry name" value="Znf_CHC2"/>
</dbReference>
<dbReference type="Gene3D" id="3.90.580.10">
    <property type="entry name" value="Zinc finger, CHC2-type domain"/>
    <property type="match status" value="1"/>
</dbReference>
<sequence length="99" mass="10889">MNFDENDVAKYAQLDLVNIISRYVLLQPSRKALKGKCPFHKDDTTSLMVSPEKNTFKCFGCGAEGGAVEFLMGIDGKSRNEVISQLAQQTFGVTKKVVA</sequence>
<accession>A0A563UJF0</accession>
<dbReference type="GO" id="GO:0008270">
    <property type="term" value="F:zinc ion binding"/>
    <property type="evidence" value="ECO:0007669"/>
    <property type="project" value="UniProtKB-KW"/>
</dbReference>
<dbReference type="SMART" id="SM00400">
    <property type="entry name" value="ZnF_CHCC"/>
    <property type="match status" value="1"/>
</dbReference>
<organism evidence="5 6">
    <name type="scientific">Mucilaginibacter pallidiroseus</name>
    <dbReference type="NCBI Taxonomy" id="2599295"/>
    <lineage>
        <taxon>Bacteria</taxon>
        <taxon>Pseudomonadati</taxon>
        <taxon>Bacteroidota</taxon>
        <taxon>Sphingobacteriia</taxon>
        <taxon>Sphingobacteriales</taxon>
        <taxon>Sphingobacteriaceae</taxon>
        <taxon>Mucilaginibacter</taxon>
    </lineage>
</organism>
<dbReference type="PANTHER" id="PTHR30313:SF2">
    <property type="entry name" value="DNA PRIMASE"/>
    <property type="match status" value="1"/>
</dbReference>
<dbReference type="Pfam" id="PF01807">
    <property type="entry name" value="Zn_ribbon_DnaG"/>
    <property type="match status" value="1"/>
</dbReference>
<name>A0A563UJF0_9SPHI</name>
<keyword evidence="2" id="KW-0863">Zinc-finger</keyword>
<protein>
    <recommendedName>
        <fullName evidence="4">Zinc finger CHC2-type domain-containing protein</fullName>
    </recommendedName>
</protein>
<evidence type="ECO:0000256" key="3">
    <source>
        <dbReference type="ARBA" id="ARBA00022833"/>
    </source>
</evidence>
<dbReference type="EMBL" id="VOEJ01000001">
    <property type="protein sequence ID" value="TWR31471.1"/>
    <property type="molecule type" value="Genomic_DNA"/>
</dbReference>
<evidence type="ECO:0000259" key="4">
    <source>
        <dbReference type="SMART" id="SM00400"/>
    </source>
</evidence>
<dbReference type="GO" id="GO:0003677">
    <property type="term" value="F:DNA binding"/>
    <property type="evidence" value="ECO:0007669"/>
    <property type="project" value="InterPro"/>
</dbReference>
<keyword evidence="6" id="KW-1185">Reference proteome</keyword>
<proteinExistence type="predicted"/>
<dbReference type="GO" id="GO:0005737">
    <property type="term" value="C:cytoplasm"/>
    <property type="evidence" value="ECO:0007669"/>
    <property type="project" value="TreeGrafter"/>
</dbReference>
<dbReference type="RefSeq" id="WP_146380368.1">
    <property type="nucleotide sequence ID" value="NZ_VOEJ01000001.1"/>
</dbReference>
<evidence type="ECO:0000313" key="6">
    <source>
        <dbReference type="Proteomes" id="UP000320042"/>
    </source>
</evidence>
<evidence type="ECO:0000313" key="5">
    <source>
        <dbReference type="EMBL" id="TWR31471.1"/>
    </source>
</evidence>
<dbReference type="AlphaFoldDB" id="A0A563UJF0"/>
<keyword evidence="1" id="KW-0479">Metal-binding</keyword>
<dbReference type="SUPFAM" id="SSF57783">
    <property type="entry name" value="Zinc beta-ribbon"/>
    <property type="match status" value="1"/>
</dbReference>
<dbReference type="GO" id="GO:0006269">
    <property type="term" value="P:DNA replication, synthesis of primer"/>
    <property type="evidence" value="ECO:0007669"/>
    <property type="project" value="TreeGrafter"/>
</dbReference>
<keyword evidence="3" id="KW-0862">Zinc</keyword>
<gene>
    <name evidence="5" type="ORF">FPZ43_03065</name>
</gene>